<evidence type="ECO:0000313" key="4">
    <source>
        <dbReference type="Proteomes" id="UP000594262"/>
    </source>
</evidence>
<keyword evidence="1" id="KW-0175">Coiled coil</keyword>
<dbReference type="Proteomes" id="UP000594262">
    <property type="component" value="Unplaced"/>
</dbReference>
<feature type="compositionally biased region" description="Polar residues" evidence="2">
    <location>
        <begin position="388"/>
        <end position="397"/>
    </location>
</feature>
<evidence type="ECO:0000313" key="3">
    <source>
        <dbReference type="EnsemblMetazoa" id="CLYHEMP007011.1"/>
    </source>
</evidence>
<evidence type="ECO:0000256" key="2">
    <source>
        <dbReference type="SAM" id="MobiDB-lite"/>
    </source>
</evidence>
<dbReference type="EnsemblMetazoa" id="CLYHEMT007011.1">
    <property type="protein sequence ID" value="CLYHEMP007011.1"/>
    <property type="gene ID" value="CLYHEMG007011"/>
</dbReference>
<feature type="compositionally biased region" description="Basic and acidic residues" evidence="2">
    <location>
        <begin position="398"/>
        <end position="420"/>
    </location>
</feature>
<reference evidence="3" key="1">
    <citation type="submission" date="2021-01" db="UniProtKB">
        <authorList>
            <consortium name="EnsemblMetazoa"/>
        </authorList>
    </citation>
    <scope>IDENTIFICATION</scope>
</reference>
<keyword evidence="4" id="KW-1185">Reference proteome</keyword>
<feature type="region of interest" description="Disordered" evidence="2">
    <location>
        <begin position="386"/>
        <end position="461"/>
    </location>
</feature>
<feature type="compositionally biased region" description="Polar residues" evidence="2">
    <location>
        <begin position="490"/>
        <end position="499"/>
    </location>
</feature>
<organism evidence="3 4">
    <name type="scientific">Clytia hemisphaerica</name>
    <dbReference type="NCBI Taxonomy" id="252671"/>
    <lineage>
        <taxon>Eukaryota</taxon>
        <taxon>Metazoa</taxon>
        <taxon>Cnidaria</taxon>
        <taxon>Hydrozoa</taxon>
        <taxon>Hydroidolina</taxon>
        <taxon>Leptothecata</taxon>
        <taxon>Obeliida</taxon>
        <taxon>Clytiidae</taxon>
        <taxon>Clytia</taxon>
    </lineage>
</organism>
<feature type="coiled-coil region" evidence="1">
    <location>
        <begin position="160"/>
        <end position="205"/>
    </location>
</feature>
<sequence>MILEILDLRIFSSNQNDLYMFVNFLISVVKTEKEIEMKKIDPVKIYWEDFPQNSDQFRNVLDPTKFQEPSKILNSTEVTARPKPWLAKNVPRSKVKTVNAKEKEIPDVNVMIANQNKSKVPEKKESVASFTSPKVYTRSVGIKDLNSEDKQKITKLIQELAKFGSEKQKAVKELNDVKENYSSLKMQLQREKEEAIHQHNLMKDKLTEYQILVEEMKSNQQNAQSIMDLDAKSETSLIDNFSDLFLEQEKKFERQQNILQEQIEQLQKLQESVIKQQTEKTPKKPTVGLNSKKLESYLQQSASKHTNSTLADLSMQTESHDLKENKAELIKNSPNSTQLETYNNEQTKKIKQPVKHTVDMEVQTETPREPTLKDSPLVIKSSYRHQNKAFSSRMKCSSSRDARMLEERSTKEKFDVDSKPTRQGTSNRSLKAYKRTSVHSSPPPQKSVCFSKSTTSDEDAEHEEMILVSPLQRKHFKPSSMLELIEGIQPRSTSTSVDQYSMKRSSSLKSRSTTSSNSYSKTKPKGLDKVYGKRTTTNSKTKSLKKDEDMLERKMLDDLFFA</sequence>
<dbReference type="AlphaFoldDB" id="A0A7M5VAT4"/>
<accession>A0A7M5VAT4</accession>
<evidence type="ECO:0000256" key="1">
    <source>
        <dbReference type="SAM" id="Coils"/>
    </source>
</evidence>
<proteinExistence type="predicted"/>
<name>A0A7M5VAT4_9CNID</name>
<feature type="compositionally biased region" description="Low complexity" evidence="2">
    <location>
        <begin position="502"/>
        <end position="521"/>
    </location>
</feature>
<protein>
    <submittedName>
        <fullName evidence="3">Uncharacterized protein</fullName>
    </submittedName>
</protein>
<feature type="region of interest" description="Disordered" evidence="2">
    <location>
        <begin position="487"/>
        <end position="547"/>
    </location>
</feature>
<feature type="coiled-coil region" evidence="1">
    <location>
        <begin position="249"/>
        <end position="279"/>
    </location>
</feature>
<dbReference type="OrthoDB" id="5972940at2759"/>